<dbReference type="PANTHER" id="PTHR33164:SF43">
    <property type="entry name" value="HTH-TYPE TRANSCRIPTIONAL REPRESSOR YETL"/>
    <property type="match status" value="1"/>
</dbReference>
<dbReference type="PANTHER" id="PTHR33164">
    <property type="entry name" value="TRANSCRIPTIONAL REGULATOR, MARR FAMILY"/>
    <property type="match status" value="1"/>
</dbReference>
<gene>
    <name evidence="2" type="ORF">SAMN05421637_1334</name>
</gene>
<dbReference type="GO" id="GO:0003700">
    <property type="term" value="F:DNA-binding transcription factor activity"/>
    <property type="evidence" value="ECO:0007669"/>
    <property type="project" value="InterPro"/>
</dbReference>
<dbReference type="InterPro" id="IPR000835">
    <property type="entry name" value="HTH_MarR-typ"/>
</dbReference>
<organism evidence="2 3">
    <name type="scientific">Demequina mangrovi</name>
    <dbReference type="NCBI Taxonomy" id="1043493"/>
    <lineage>
        <taxon>Bacteria</taxon>
        <taxon>Bacillati</taxon>
        <taxon>Actinomycetota</taxon>
        <taxon>Actinomycetes</taxon>
        <taxon>Micrococcales</taxon>
        <taxon>Demequinaceae</taxon>
        <taxon>Demequina</taxon>
    </lineage>
</organism>
<dbReference type="SMART" id="SM00347">
    <property type="entry name" value="HTH_MARR"/>
    <property type="match status" value="1"/>
</dbReference>
<dbReference type="Gene3D" id="1.10.10.10">
    <property type="entry name" value="Winged helix-like DNA-binding domain superfamily/Winged helix DNA-binding domain"/>
    <property type="match status" value="1"/>
</dbReference>
<dbReference type="PROSITE" id="PS50995">
    <property type="entry name" value="HTH_MARR_2"/>
    <property type="match status" value="1"/>
</dbReference>
<evidence type="ECO:0000313" key="3">
    <source>
        <dbReference type="Proteomes" id="UP000183315"/>
    </source>
</evidence>
<dbReference type="eggNOG" id="COG1846">
    <property type="taxonomic scope" value="Bacteria"/>
</dbReference>
<dbReference type="EMBL" id="FNZI01000002">
    <property type="protein sequence ID" value="SEJ25289.1"/>
    <property type="molecule type" value="Genomic_DNA"/>
</dbReference>
<dbReference type="GO" id="GO:0006950">
    <property type="term" value="P:response to stress"/>
    <property type="evidence" value="ECO:0007669"/>
    <property type="project" value="TreeGrafter"/>
</dbReference>
<dbReference type="SUPFAM" id="SSF46785">
    <property type="entry name" value="Winged helix' DNA-binding domain"/>
    <property type="match status" value="1"/>
</dbReference>
<dbReference type="GO" id="GO:0003677">
    <property type="term" value="F:DNA binding"/>
    <property type="evidence" value="ECO:0007669"/>
    <property type="project" value="UniProtKB-KW"/>
</dbReference>
<reference evidence="3" key="1">
    <citation type="submission" date="2016-10" db="EMBL/GenBank/DDBJ databases">
        <authorList>
            <person name="Varghese N."/>
        </authorList>
    </citation>
    <scope>NUCLEOTIDE SEQUENCE [LARGE SCALE GENOMIC DNA]</scope>
    <source>
        <strain evidence="3">DSM 24868</strain>
    </source>
</reference>
<evidence type="ECO:0000259" key="1">
    <source>
        <dbReference type="PROSITE" id="PS50995"/>
    </source>
</evidence>
<dbReference type="InterPro" id="IPR039422">
    <property type="entry name" value="MarR/SlyA-like"/>
</dbReference>
<protein>
    <submittedName>
        <fullName evidence="2">DNA-binding transcriptional regulator, MarR family</fullName>
    </submittedName>
</protein>
<dbReference type="InterPro" id="IPR036388">
    <property type="entry name" value="WH-like_DNA-bd_sf"/>
</dbReference>
<keyword evidence="3" id="KW-1185">Reference proteome</keyword>
<dbReference type="STRING" id="1043493.SAMN05421637_1334"/>
<keyword evidence="2" id="KW-0238">DNA-binding</keyword>
<accession>A0A1H6X814</accession>
<dbReference type="InterPro" id="IPR036390">
    <property type="entry name" value="WH_DNA-bd_sf"/>
</dbReference>
<sequence>MRKAATMMERHADAVVARATGVSLGQYMVLSVVHARTGPVTQQAIADRLGLTKGTVSRLLDGARRAGHAETAPSETSRRERVVTLTPAGRAVVDAADVAMLGSEMATFAMREPALAATMVEGLHALIASLEEAD</sequence>
<dbReference type="Pfam" id="PF12802">
    <property type="entry name" value="MarR_2"/>
    <property type="match status" value="1"/>
</dbReference>
<evidence type="ECO:0000313" key="2">
    <source>
        <dbReference type="EMBL" id="SEJ25289.1"/>
    </source>
</evidence>
<dbReference type="AlphaFoldDB" id="A0A1H6X814"/>
<dbReference type="Proteomes" id="UP000183315">
    <property type="component" value="Unassembled WGS sequence"/>
</dbReference>
<name>A0A1H6X814_9MICO</name>
<feature type="domain" description="HTH marR-type" evidence="1">
    <location>
        <begin position="1"/>
        <end position="132"/>
    </location>
</feature>
<proteinExistence type="predicted"/>